<dbReference type="OMA" id="QPRGKEG"/>
<sequence length="161" mass="17734">MPSPRARPTTNAKAKPARQPQACRDRTTSTTAPEPHPPPHRSQPRGKEGAERPGRSSRSEMRGGSRPTPAALFLLAAAGICAQFATVLAGDPKDDKKTEAQPKGHTGKTVLFVLLGVGAVILLSFFIFKYWQKKKREEQHARLLKLFEEDDDIEVELGLRD</sequence>
<dbReference type="Proteomes" id="UP000004995">
    <property type="component" value="Unassembled WGS sequence"/>
</dbReference>
<keyword evidence="2" id="KW-1133">Transmembrane helix</keyword>
<evidence type="ECO:0000256" key="1">
    <source>
        <dbReference type="SAM" id="MobiDB-lite"/>
    </source>
</evidence>
<feature type="transmembrane region" description="Helical" evidence="2">
    <location>
        <begin position="70"/>
        <end position="89"/>
    </location>
</feature>
<feature type="region of interest" description="Disordered" evidence="1">
    <location>
        <begin position="1"/>
        <end position="67"/>
    </location>
</feature>
<feature type="compositionally biased region" description="Basic and acidic residues" evidence="1">
    <location>
        <begin position="45"/>
        <end position="63"/>
    </location>
</feature>
<evidence type="ECO:0000256" key="2">
    <source>
        <dbReference type="SAM" id="Phobius"/>
    </source>
</evidence>
<dbReference type="STRING" id="4555.K3ZAD0"/>
<dbReference type="FunCoup" id="K3ZAD0">
    <property type="interactions" value="1879"/>
</dbReference>
<dbReference type="InParanoid" id="K3ZAD0"/>
<proteinExistence type="predicted"/>
<dbReference type="PANTHER" id="PTHR33780:SF10">
    <property type="entry name" value="TRANSMEMBRANE PROTEIN"/>
    <property type="match status" value="1"/>
</dbReference>
<feature type="transmembrane region" description="Helical" evidence="2">
    <location>
        <begin position="109"/>
        <end position="128"/>
    </location>
</feature>
<organism evidence="3 4">
    <name type="scientific">Setaria italica</name>
    <name type="common">Foxtail millet</name>
    <name type="synonym">Panicum italicum</name>
    <dbReference type="NCBI Taxonomy" id="4555"/>
    <lineage>
        <taxon>Eukaryota</taxon>
        <taxon>Viridiplantae</taxon>
        <taxon>Streptophyta</taxon>
        <taxon>Embryophyta</taxon>
        <taxon>Tracheophyta</taxon>
        <taxon>Spermatophyta</taxon>
        <taxon>Magnoliopsida</taxon>
        <taxon>Liliopsida</taxon>
        <taxon>Poales</taxon>
        <taxon>Poaceae</taxon>
        <taxon>PACMAD clade</taxon>
        <taxon>Panicoideae</taxon>
        <taxon>Panicodae</taxon>
        <taxon>Paniceae</taxon>
        <taxon>Cenchrinae</taxon>
        <taxon>Setaria</taxon>
    </lineage>
</organism>
<evidence type="ECO:0000313" key="3">
    <source>
        <dbReference type="EnsemblPlants" id="KQL15433"/>
    </source>
</evidence>
<dbReference type="Gramene" id="KQL15433">
    <property type="protein sequence ID" value="KQL15433"/>
    <property type="gene ID" value="SETIT_023501mg"/>
</dbReference>
<keyword evidence="2" id="KW-0812">Transmembrane</keyword>
<dbReference type="HOGENOM" id="CLU_1646622_0_0_1"/>
<dbReference type="EnsemblPlants" id="KQL15433">
    <property type="protein sequence ID" value="KQL15433"/>
    <property type="gene ID" value="SETIT_023501mg"/>
</dbReference>
<reference evidence="4" key="1">
    <citation type="journal article" date="2012" name="Nat. Biotechnol.">
        <title>Reference genome sequence of the model plant Setaria.</title>
        <authorList>
            <person name="Bennetzen J.L."/>
            <person name="Schmutz J."/>
            <person name="Wang H."/>
            <person name="Percifield R."/>
            <person name="Hawkins J."/>
            <person name="Pontaroli A.C."/>
            <person name="Estep M."/>
            <person name="Feng L."/>
            <person name="Vaughn J.N."/>
            <person name="Grimwood J."/>
            <person name="Jenkins J."/>
            <person name="Barry K."/>
            <person name="Lindquist E."/>
            <person name="Hellsten U."/>
            <person name="Deshpande S."/>
            <person name="Wang X."/>
            <person name="Wu X."/>
            <person name="Mitros T."/>
            <person name="Triplett J."/>
            <person name="Yang X."/>
            <person name="Ye C.Y."/>
            <person name="Mauro-Herrera M."/>
            <person name="Wang L."/>
            <person name="Li P."/>
            <person name="Sharma M."/>
            <person name="Sharma R."/>
            <person name="Ronald P.C."/>
            <person name="Panaud O."/>
            <person name="Kellogg E.A."/>
            <person name="Brutnell T.P."/>
            <person name="Doust A.N."/>
            <person name="Tuskan G.A."/>
            <person name="Rokhsar D."/>
            <person name="Devos K.M."/>
        </authorList>
    </citation>
    <scope>NUCLEOTIDE SEQUENCE [LARGE SCALE GENOMIC DNA]</scope>
    <source>
        <strain evidence="4">cv. Yugu1</strain>
    </source>
</reference>
<name>K3ZAD0_SETIT</name>
<dbReference type="AlphaFoldDB" id="K3ZAD0"/>
<dbReference type="EMBL" id="AGNK02001711">
    <property type="status" value="NOT_ANNOTATED_CDS"/>
    <property type="molecule type" value="Genomic_DNA"/>
</dbReference>
<keyword evidence="2" id="KW-0472">Membrane</keyword>
<dbReference type="PANTHER" id="PTHR33780">
    <property type="entry name" value="EXPRESSED PROTEIN"/>
    <property type="match status" value="1"/>
</dbReference>
<reference evidence="3" key="2">
    <citation type="submission" date="2018-08" db="UniProtKB">
        <authorList>
            <consortium name="EnsemblPlants"/>
        </authorList>
    </citation>
    <scope>IDENTIFICATION</scope>
    <source>
        <strain evidence="3">Yugu1</strain>
    </source>
</reference>
<dbReference type="eggNOG" id="ENOG502S7UW">
    <property type="taxonomic scope" value="Eukaryota"/>
</dbReference>
<evidence type="ECO:0000313" key="4">
    <source>
        <dbReference type="Proteomes" id="UP000004995"/>
    </source>
</evidence>
<accession>K3ZAD0</accession>
<protein>
    <submittedName>
        <fullName evidence="3">Uncharacterized protein</fullName>
    </submittedName>
</protein>
<keyword evidence="4" id="KW-1185">Reference proteome</keyword>